<evidence type="ECO:0000256" key="15">
    <source>
        <dbReference type="SAM" id="MobiDB-lite"/>
    </source>
</evidence>
<dbReference type="InterPro" id="IPR044600">
    <property type="entry name" value="ATL1/ATL16-like"/>
</dbReference>
<dbReference type="CDD" id="cd16461">
    <property type="entry name" value="RING-H2_EL5-like"/>
    <property type="match status" value="1"/>
</dbReference>
<feature type="region of interest" description="Disordered" evidence="15">
    <location>
        <begin position="207"/>
        <end position="238"/>
    </location>
</feature>
<evidence type="ECO:0000256" key="14">
    <source>
        <dbReference type="PROSITE-ProRule" id="PRU00175"/>
    </source>
</evidence>
<evidence type="ECO:0000256" key="13">
    <source>
        <dbReference type="ARBA" id="ARBA00024209"/>
    </source>
</evidence>
<organism evidence="18 19">
    <name type="scientific">Kalanchoe fedtschenkoi</name>
    <name type="common">Lavender scallops</name>
    <name type="synonym">South American air plant</name>
    <dbReference type="NCBI Taxonomy" id="63787"/>
    <lineage>
        <taxon>Eukaryota</taxon>
        <taxon>Viridiplantae</taxon>
        <taxon>Streptophyta</taxon>
        <taxon>Embryophyta</taxon>
        <taxon>Tracheophyta</taxon>
        <taxon>Spermatophyta</taxon>
        <taxon>Magnoliopsida</taxon>
        <taxon>eudicotyledons</taxon>
        <taxon>Gunneridae</taxon>
        <taxon>Pentapetalae</taxon>
        <taxon>Saxifragales</taxon>
        <taxon>Crassulaceae</taxon>
        <taxon>Kalanchoe</taxon>
    </lineage>
</organism>
<dbReference type="OMA" id="DDRDHYW"/>
<dbReference type="InterPro" id="IPR001841">
    <property type="entry name" value="Znf_RING"/>
</dbReference>
<dbReference type="AlphaFoldDB" id="A0A7N0VMX2"/>
<dbReference type="GO" id="GO:0016567">
    <property type="term" value="P:protein ubiquitination"/>
    <property type="evidence" value="ECO:0007669"/>
    <property type="project" value="InterPro"/>
</dbReference>
<evidence type="ECO:0000256" key="6">
    <source>
        <dbReference type="ARBA" id="ARBA00022692"/>
    </source>
</evidence>
<evidence type="ECO:0000313" key="19">
    <source>
        <dbReference type="Proteomes" id="UP000594263"/>
    </source>
</evidence>
<dbReference type="SMART" id="SM00184">
    <property type="entry name" value="RING"/>
    <property type="match status" value="1"/>
</dbReference>
<keyword evidence="9" id="KW-0833">Ubl conjugation pathway</keyword>
<dbReference type="PANTHER" id="PTHR46913">
    <property type="entry name" value="RING-H2 FINGER PROTEIN ATL16"/>
    <property type="match status" value="1"/>
</dbReference>
<evidence type="ECO:0000256" key="10">
    <source>
        <dbReference type="ARBA" id="ARBA00022833"/>
    </source>
</evidence>
<evidence type="ECO:0000256" key="3">
    <source>
        <dbReference type="ARBA" id="ARBA00004906"/>
    </source>
</evidence>
<evidence type="ECO:0000256" key="11">
    <source>
        <dbReference type="ARBA" id="ARBA00022989"/>
    </source>
</evidence>
<sequence>MSDEERKRWWQKFPGGDDDGSASLNTRIMIIAVISLSSVILLVLALHIYARFVLVRRVRRRRAAAVHRLLQYSQSQPGHPHSAAADPKPGLSPAVVAALPTSKFKNLTPGGGEKMECSVCLSSLEDEEVVRQLPNCSHAFHVECIDKWFEFNSSCPLCRTEAEPMTSPSAPPVADIETGGGDLPPVSASKVEMASVASTSRLNSFRRMLSRERSSRRQVQPSAPEMELCPEPDDVERQ</sequence>
<dbReference type="GO" id="GO:0008270">
    <property type="term" value="F:zinc ion binding"/>
    <property type="evidence" value="ECO:0007669"/>
    <property type="project" value="UniProtKB-KW"/>
</dbReference>
<dbReference type="Gene3D" id="3.30.40.10">
    <property type="entry name" value="Zinc/RING finger domain, C3HC4 (zinc finger)"/>
    <property type="match status" value="1"/>
</dbReference>
<proteinExistence type="inferred from homology"/>
<keyword evidence="19" id="KW-1185">Reference proteome</keyword>
<dbReference type="Pfam" id="PF13639">
    <property type="entry name" value="zf-RING_2"/>
    <property type="match status" value="1"/>
</dbReference>
<evidence type="ECO:0000256" key="9">
    <source>
        <dbReference type="ARBA" id="ARBA00022786"/>
    </source>
</evidence>
<dbReference type="SUPFAM" id="SSF57850">
    <property type="entry name" value="RING/U-box"/>
    <property type="match status" value="1"/>
</dbReference>
<keyword evidence="12 16" id="KW-0472">Membrane</keyword>
<feature type="compositionally biased region" description="Acidic residues" evidence="15">
    <location>
        <begin position="228"/>
        <end position="238"/>
    </location>
</feature>
<evidence type="ECO:0000256" key="16">
    <source>
        <dbReference type="SAM" id="Phobius"/>
    </source>
</evidence>
<keyword evidence="10" id="KW-0862">Zinc</keyword>
<comment type="subcellular location">
    <subcellularLocation>
        <location evidence="2">Membrane</location>
        <topology evidence="2">Single-pass membrane protein</topology>
    </subcellularLocation>
</comment>
<protein>
    <recommendedName>
        <fullName evidence="4">RING-type E3 ubiquitin transferase</fullName>
        <ecNumber evidence="4">2.3.2.27</ecNumber>
    </recommendedName>
</protein>
<keyword evidence="8 14" id="KW-0863">Zinc-finger</keyword>
<dbReference type="PANTHER" id="PTHR46913:SF1">
    <property type="entry name" value="RING-H2 FINGER PROTEIN ATL16"/>
    <property type="match status" value="1"/>
</dbReference>
<evidence type="ECO:0000256" key="12">
    <source>
        <dbReference type="ARBA" id="ARBA00023136"/>
    </source>
</evidence>
<comment type="pathway">
    <text evidence="3">Protein modification; protein ubiquitination.</text>
</comment>
<keyword evidence="6 16" id="KW-0812">Transmembrane</keyword>
<evidence type="ECO:0000256" key="7">
    <source>
        <dbReference type="ARBA" id="ARBA00022723"/>
    </source>
</evidence>
<dbReference type="EnsemblPlants" id="Kaladp1222s0018.1.v1.1">
    <property type="protein sequence ID" value="Kaladp1222s0018.1.v1.1.CDS.1"/>
    <property type="gene ID" value="Kaladp1222s0018.v1.1"/>
</dbReference>
<evidence type="ECO:0000256" key="1">
    <source>
        <dbReference type="ARBA" id="ARBA00000900"/>
    </source>
</evidence>
<accession>A0A7N0VMX2</accession>
<reference evidence="18" key="1">
    <citation type="submission" date="2021-01" db="UniProtKB">
        <authorList>
            <consortium name="EnsemblPlants"/>
        </authorList>
    </citation>
    <scope>IDENTIFICATION</scope>
</reference>
<dbReference type="EC" id="2.3.2.27" evidence="4"/>
<dbReference type="Proteomes" id="UP000594263">
    <property type="component" value="Unplaced"/>
</dbReference>
<dbReference type="GO" id="GO:0061630">
    <property type="term" value="F:ubiquitin protein ligase activity"/>
    <property type="evidence" value="ECO:0007669"/>
    <property type="project" value="UniProtKB-EC"/>
</dbReference>
<dbReference type="Gramene" id="Kaladp1222s0018.1.v1.1">
    <property type="protein sequence ID" value="Kaladp1222s0018.1.v1.1.CDS.1"/>
    <property type="gene ID" value="Kaladp1222s0018.v1.1"/>
</dbReference>
<dbReference type="InterPro" id="IPR013083">
    <property type="entry name" value="Znf_RING/FYVE/PHD"/>
</dbReference>
<keyword evidence="7" id="KW-0479">Metal-binding</keyword>
<evidence type="ECO:0000313" key="18">
    <source>
        <dbReference type="EnsemblPlants" id="Kaladp1222s0018.1.v1.1.CDS.1"/>
    </source>
</evidence>
<dbReference type="GO" id="GO:0016020">
    <property type="term" value="C:membrane"/>
    <property type="evidence" value="ECO:0007669"/>
    <property type="project" value="UniProtKB-SubCell"/>
</dbReference>
<evidence type="ECO:0000256" key="2">
    <source>
        <dbReference type="ARBA" id="ARBA00004167"/>
    </source>
</evidence>
<keyword evidence="11 16" id="KW-1133">Transmembrane helix</keyword>
<evidence type="ECO:0000256" key="4">
    <source>
        <dbReference type="ARBA" id="ARBA00012483"/>
    </source>
</evidence>
<evidence type="ECO:0000256" key="8">
    <source>
        <dbReference type="ARBA" id="ARBA00022771"/>
    </source>
</evidence>
<name>A0A7N0VMX2_KALFE</name>
<feature type="domain" description="RING-type" evidence="17">
    <location>
        <begin position="117"/>
        <end position="159"/>
    </location>
</feature>
<comment type="catalytic activity">
    <reaction evidence="1">
        <text>S-ubiquitinyl-[E2 ubiquitin-conjugating enzyme]-L-cysteine + [acceptor protein]-L-lysine = [E2 ubiquitin-conjugating enzyme]-L-cysteine + N(6)-ubiquitinyl-[acceptor protein]-L-lysine.</text>
        <dbReference type="EC" id="2.3.2.27"/>
    </reaction>
</comment>
<evidence type="ECO:0000259" key="17">
    <source>
        <dbReference type="PROSITE" id="PS50089"/>
    </source>
</evidence>
<comment type="similarity">
    <text evidence="13">Belongs to the RING-type zinc finger family. ATL subfamily.</text>
</comment>
<evidence type="ECO:0000256" key="5">
    <source>
        <dbReference type="ARBA" id="ARBA00022679"/>
    </source>
</evidence>
<feature type="transmembrane region" description="Helical" evidence="16">
    <location>
        <begin position="28"/>
        <end position="52"/>
    </location>
</feature>
<feature type="region of interest" description="Disordered" evidence="15">
    <location>
        <begin position="163"/>
        <end position="184"/>
    </location>
</feature>
<dbReference type="PROSITE" id="PS50089">
    <property type="entry name" value="ZF_RING_2"/>
    <property type="match status" value="1"/>
</dbReference>
<keyword evidence="5" id="KW-0808">Transferase</keyword>